<dbReference type="Gramene" id="Jr04_05770_p1">
    <property type="protein sequence ID" value="cds.Jr04_05770_p1"/>
    <property type="gene ID" value="Jr04_05770"/>
</dbReference>
<organism evidence="2 3">
    <name type="scientific">Juglans regia</name>
    <name type="common">English walnut</name>
    <dbReference type="NCBI Taxonomy" id="51240"/>
    <lineage>
        <taxon>Eukaryota</taxon>
        <taxon>Viridiplantae</taxon>
        <taxon>Streptophyta</taxon>
        <taxon>Embryophyta</taxon>
        <taxon>Tracheophyta</taxon>
        <taxon>Spermatophyta</taxon>
        <taxon>Magnoliopsida</taxon>
        <taxon>eudicotyledons</taxon>
        <taxon>Gunneridae</taxon>
        <taxon>Pentapetalae</taxon>
        <taxon>rosids</taxon>
        <taxon>fabids</taxon>
        <taxon>Fagales</taxon>
        <taxon>Juglandaceae</taxon>
        <taxon>Juglans</taxon>
    </lineage>
</organism>
<sequence length="161" mass="18748">MEDELERLWEDFNLTEEEKLEIPLIEEDTKRSILMGKRSLIILLLMEKGLNREAFKSTMIKIWNLEGWIAFSEVGHNRFIIEFQKVLDIERVLNGRPWSFDKYLICIQEFDSNTPPNEIKFTQEPFRIQMHGMPLAAMTIEGGESIGATVDDVINVDIDGE</sequence>
<dbReference type="AlphaFoldDB" id="A0A834D0J5"/>
<evidence type="ECO:0000313" key="2">
    <source>
        <dbReference type="EMBL" id="KAF5471950.1"/>
    </source>
</evidence>
<accession>A0A834D0J5</accession>
<dbReference type="PANTHER" id="PTHR31286:SF62">
    <property type="entry name" value="ZINC FINGER, CCHC-TYPE-LIKE PROTEIN"/>
    <property type="match status" value="1"/>
</dbReference>
<dbReference type="Proteomes" id="UP000619265">
    <property type="component" value="Unassembled WGS sequence"/>
</dbReference>
<evidence type="ECO:0000313" key="3">
    <source>
        <dbReference type="Proteomes" id="UP000619265"/>
    </source>
</evidence>
<feature type="domain" description="DUF4283" evidence="1">
    <location>
        <begin position="37"/>
        <end position="117"/>
    </location>
</feature>
<gene>
    <name evidence="2" type="ORF">F2P56_008707</name>
</gene>
<dbReference type="EMBL" id="LIHL02000004">
    <property type="protein sequence ID" value="KAF5471950.1"/>
    <property type="molecule type" value="Genomic_DNA"/>
</dbReference>
<name>A0A834D0J5_JUGRE</name>
<evidence type="ECO:0000259" key="1">
    <source>
        <dbReference type="Pfam" id="PF14111"/>
    </source>
</evidence>
<dbReference type="Pfam" id="PF14111">
    <property type="entry name" value="DUF4283"/>
    <property type="match status" value="1"/>
</dbReference>
<proteinExistence type="predicted"/>
<reference evidence="2" key="2">
    <citation type="submission" date="2020-03" db="EMBL/GenBank/DDBJ databases">
        <title>Walnut 2.0.</title>
        <authorList>
            <person name="Marrano A."/>
            <person name="Britton M."/>
            <person name="Zimin A.V."/>
            <person name="Zaini P.A."/>
            <person name="Workman R."/>
            <person name="Puiu D."/>
            <person name="Bianco L."/>
            <person name="Allen B.J."/>
            <person name="Troggio M."/>
            <person name="Leslie C.A."/>
            <person name="Timp W."/>
            <person name="Dendekar A."/>
            <person name="Salzberg S.L."/>
            <person name="Neale D.B."/>
        </authorList>
    </citation>
    <scope>NUCLEOTIDE SEQUENCE</scope>
    <source>
        <tissue evidence="2">Leaves</tissue>
    </source>
</reference>
<dbReference type="InterPro" id="IPR025558">
    <property type="entry name" value="DUF4283"/>
</dbReference>
<dbReference type="PANTHER" id="PTHR31286">
    <property type="entry name" value="GLYCINE-RICH CELL WALL STRUCTURAL PROTEIN 1.8-LIKE"/>
    <property type="match status" value="1"/>
</dbReference>
<protein>
    <recommendedName>
        <fullName evidence="1">DUF4283 domain-containing protein</fullName>
    </recommendedName>
</protein>
<reference evidence="2" key="1">
    <citation type="submission" date="2015-10" db="EMBL/GenBank/DDBJ databases">
        <authorList>
            <person name="Martinez-Garcia P.J."/>
            <person name="Crepeau M.W."/>
            <person name="Puiu D."/>
            <person name="Gonzalez-Ibeas D."/>
            <person name="Whalen J."/>
            <person name="Stevens K."/>
            <person name="Paul R."/>
            <person name="Butterfield T."/>
            <person name="Britton M."/>
            <person name="Reagan R."/>
            <person name="Chakraborty S."/>
            <person name="Walawage S.L."/>
            <person name="Vasquez-Gross H.A."/>
            <person name="Cardeno C."/>
            <person name="Famula R."/>
            <person name="Pratt K."/>
            <person name="Kuruganti S."/>
            <person name="Aradhya M.K."/>
            <person name="Leslie C.A."/>
            <person name="Dandekar A.M."/>
            <person name="Salzberg S.L."/>
            <person name="Wegrzyn J.L."/>
            <person name="Langley C.H."/>
            <person name="Neale D.B."/>
        </authorList>
    </citation>
    <scope>NUCLEOTIDE SEQUENCE</scope>
    <source>
        <tissue evidence="2">Leaves</tissue>
    </source>
</reference>
<feature type="non-terminal residue" evidence="2">
    <location>
        <position position="161"/>
    </location>
</feature>
<comment type="caution">
    <text evidence="2">The sequence shown here is derived from an EMBL/GenBank/DDBJ whole genome shotgun (WGS) entry which is preliminary data.</text>
</comment>
<dbReference type="InterPro" id="IPR040256">
    <property type="entry name" value="At4g02000-like"/>
</dbReference>